<evidence type="ECO:0000256" key="1">
    <source>
        <dbReference type="SAM" id="MobiDB-lite"/>
    </source>
</evidence>
<dbReference type="EMBL" id="HBGG01017005">
    <property type="protein sequence ID" value="CAD9206491.1"/>
    <property type="molecule type" value="Transcribed_RNA"/>
</dbReference>
<proteinExistence type="predicted"/>
<protein>
    <submittedName>
        <fullName evidence="2">Uncharacterized protein</fullName>
    </submittedName>
</protein>
<feature type="region of interest" description="Disordered" evidence="1">
    <location>
        <begin position="194"/>
        <end position="220"/>
    </location>
</feature>
<reference evidence="2" key="1">
    <citation type="submission" date="2021-01" db="EMBL/GenBank/DDBJ databases">
        <authorList>
            <person name="Corre E."/>
            <person name="Pelletier E."/>
            <person name="Niang G."/>
            <person name="Scheremetjew M."/>
            <person name="Finn R."/>
            <person name="Kale V."/>
            <person name="Holt S."/>
            <person name="Cochrane G."/>
            <person name="Meng A."/>
            <person name="Brown T."/>
            <person name="Cohen L."/>
        </authorList>
    </citation>
    <scope>NUCLEOTIDE SEQUENCE</scope>
    <source>
        <strain evidence="2">PLY429</strain>
    </source>
</reference>
<gene>
    <name evidence="2" type="ORF">TCHU04912_LOCUS8727</name>
</gene>
<sequence length="220" mass="23655">MERFEAQFHELTNFDGSRSLGLLNIRTPGAAAAAGVPSVAFPSAVSVAGRPEERMDCDTAACSGHQRPSIIATPQGFPKLSLKLPSFNSTLSMAQATPSGQPESSPGSARTACWDALPSKLRTTPPPYAFDSPQSGERDAAPFAIQPNQAWRSFESATVDMEEDADGEESDCFIEFWTPLMAQLSGWKRGERSTSLATCDGNEEETLLSPTGLIAKKRRQ</sequence>
<name>A0A7S1X3P8_9CHLO</name>
<dbReference type="AlphaFoldDB" id="A0A7S1X3P8"/>
<evidence type="ECO:0000313" key="2">
    <source>
        <dbReference type="EMBL" id="CAD9206491.1"/>
    </source>
</evidence>
<accession>A0A7S1X3P8</accession>
<feature type="region of interest" description="Disordered" evidence="1">
    <location>
        <begin position="92"/>
        <end position="111"/>
    </location>
</feature>
<feature type="compositionally biased region" description="Polar residues" evidence="1">
    <location>
        <begin position="92"/>
        <end position="108"/>
    </location>
</feature>
<organism evidence="2">
    <name type="scientific">Tetraselmis chuii</name>
    <dbReference type="NCBI Taxonomy" id="63592"/>
    <lineage>
        <taxon>Eukaryota</taxon>
        <taxon>Viridiplantae</taxon>
        <taxon>Chlorophyta</taxon>
        <taxon>core chlorophytes</taxon>
        <taxon>Chlorodendrophyceae</taxon>
        <taxon>Chlorodendrales</taxon>
        <taxon>Chlorodendraceae</taxon>
        <taxon>Tetraselmis</taxon>
    </lineage>
</organism>